<dbReference type="AlphaFoldDB" id="A0A644UFT1"/>
<sequence length="86" mass="9419">MCFLISPIKADGRTGSGPGALPLLEIGGIDEMTDYKKMYFQLAAKVADAMDILLKAQREGEKEFMDGEPFPEGKVMVIQDEGCECE</sequence>
<proteinExistence type="predicted"/>
<gene>
    <name evidence="1" type="ORF">SDC9_23726</name>
</gene>
<accession>A0A644UFT1</accession>
<reference evidence="1" key="1">
    <citation type="submission" date="2019-08" db="EMBL/GenBank/DDBJ databases">
        <authorList>
            <person name="Kucharzyk K."/>
            <person name="Murdoch R.W."/>
            <person name="Higgins S."/>
            <person name="Loffler F."/>
        </authorList>
    </citation>
    <scope>NUCLEOTIDE SEQUENCE</scope>
</reference>
<dbReference type="EMBL" id="VSSQ01000110">
    <property type="protein sequence ID" value="MPL77866.1"/>
    <property type="molecule type" value="Genomic_DNA"/>
</dbReference>
<organism evidence="1">
    <name type="scientific">bioreactor metagenome</name>
    <dbReference type="NCBI Taxonomy" id="1076179"/>
    <lineage>
        <taxon>unclassified sequences</taxon>
        <taxon>metagenomes</taxon>
        <taxon>ecological metagenomes</taxon>
    </lineage>
</organism>
<name>A0A644UFT1_9ZZZZ</name>
<evidence type="ECO:0000313" key="1">
    <source>
        <dbReference type="EMBL" id="MPL77866.1"/>
    </source>
</evidence>
<comment type="caution">
    <text evidence="1">The sequence shown here is derived from an EMBL/GenBank/DDBJ whole genome shotgun (WGS) entry which is preliminary data.</text>
</comment>
<protein>
    <submittedName>
        <fullName evidence="1">Uncharacterized protein</fullName>
    </submittedName>
</protein>